<feature type="compositionally biased region" description="Basic and acidic residues" evidence="6">
    <location>
        <begin position="92"/>
        <end position="101"/>
    </location>
</feature>
<dbReference type="Ensembl" id="ENSEAST00005038600.1">
    <property type="protein sequence ID" value="ENSEASP00005050119.1"/>
    <property type="gene ID" value="ENSEASG00005037977.1"/>
</dbReference>
<reference evidence="7 8" key="1">
    <citation type="journal article" date="2020" name="Nat. Commun.">
        <title>Donkey genomes provide new insights into domestication and selection for coat color.</title>
        <authorList>
            <person name="Wang"/>
            <person name="C."/>
            <person name="Li"/>
            <person name="H."/>
            <person name="Guo"/>
            <person name="Y."/>
            <person name="Huang"/>
            <person name="J."/>
            <person name="Sun"/>
            <person name="Y."/>
            <person name="Min"/>
            <person name="J."/>
            <person name="Wang"/>
            <person name="J."/>
            <person name="Fang"/>
            <person name="X."/>
            <person name="Zhao"/>
            <person name="Z."/>
            <person name="Wang"/>
            <person name="S."/>
            <person name="Zhang"/>
            <person name="Y."/>
            <person name="Liu"/>
            <person name="Q."/>
            <person name="Jiang"/>
            <person name="Q."/>
            <person name="Wang"/>
            <person name="X."/>
            <person name="Guo"/>
            <person name="Y."/>
            <person name="Yang"/>
            <person name="C."/>
            <person name="Wang"/>
            <person name="Y."/>
            <person name="Tian"/>
            <person name="F."/>
            <person name="Zhuang"/>
            <person name="G."/>
            <person name="Fan"/>
            <person name="Y."/>
            <person name="Gao"/>
            <person name="Q."/>
            <person name="Li"/>
            <person name="Y."/>
            <person name="Ju"/>
            <person name="Z."/>
            <person name="Li"/>
            <person name="J."/>
            <person name="Li"/>
            <person name="R."/>
            <person name="Hou"/>
            <person name="M."/>
            <person name="Yang"/>
            <person name="G."/>
            <person name="Liu"/>
            <person name="G."/>
            <person name="Liu"/>
            <person name="W."/>
            <person name="Guo"/>
            <person name="J."/>
            <person name="Pan"/>
            <person name="S."/>
            <person name="Fan"/>
            <person name="G."/>
            <person name="Zhang"/>
            <person name="W."/>
            <person name="Zhang"/>
            <person name="R."/>
            <person name="Yu"/>
            <person name="J."/>
            <person name="Zhang"/>
            <person name="X."/>
            <person name="Yin"/>
            <person name="Q."/>
            <person name="Ji"/>
            <person name="C."/>
            <person name="Jin"/>
            <person name="Y."/>
            <person name="Yue"/>
            <person name="G."/>
            <person name="Liu"/>
            <person name="M."/>
            <person name="Xu"/>
            <person name="J."/>
            <person name="Liu"/>
            <person name="S."/>
            <person name="Jordana"/>
            <person name="J."/>
            <person name="Noce"/>
            <person name="A."/>
            <person name="Amills"/>
            <person name="M."/>
            <person name="Wu"/>
            <person name="D.D."/>
            <person name="Li"/>
            <person name="S."/>
            <person name="Zhou"/>
            <person name="X. and Zhong"/>
            <person name="J."/>
        </authorList>
    </citation>
    <scope>NUCLEOTIDE SEQUENCE [LARGE SCALE GENOMIC DNA]</scope>
</reference>
<dbReference type="FunFam" id="1.10.287.3980:FF:000001">
    <property type="entry name" value="Mitochondrial ribosomal protein L34"/>
    <property type="match status" value="1"/>
</dbReference>
<evidence type="ECO:0000256" key="2">
    <source>
        <dbReference type="ARBA" id="ARBA00022980"/>
    </source>
</evidence>
<reference evidence="7" key="3">
    <citation type="submission" date="2025-09" db="UniProtKB">
        <authorList>
            <consortium name="Ensembl"/>
        </authorList>
    </citation>
    <scope>IDENTIFICATION</scope>
</reference>
<proteinExistence type="inferred from homology"/>
<dbReference type="GO" id="GO:0003735">
    <property type="term" value="F:structural constituent of ribosome"/>
    <property type="evidence" value="ECO:0007669"/>
    <property type="project" value="InterPro"/>
</dbReference>
<dbReference type="GeneTree" id="ENSGT00390000012240"/>
<comment type="similarity">
    <text evidence="1">Belongs to the bacterial ribosomal protein bL34 family.</text>
</comment>
<keyword evidence="2" id="KW-0689">Ribosomal protein</keyword>
<dbReference type="Pfam" id="PF00468">
    <property type="entry name" value="Ribosomal_L34"/>
    <property type="match status" value="1"/>
</dbReference>
<name>A0A9L0JAC4_EQUAS</name>
<dbReference type="GO" id="GO:0006412">
    <property type="term" value="P:translation"/>
    <property type="evidence" value="ECO:0007669"/>
    <property type="project" value="InterPro"/>
</dbReference>
<evidence type="ECO:0000313" key="7">
    <source>
        <dbReference type="Ensembl" id="ENSEASP00005050119.1"/>
    </source>
</evidence>
<feature type="compositionally biased region" description="Basic and acidic residues" evidence="6">
    <location>
        <begin position="18"/>
        <end position="30"/>
    </location>
</feature>
<reference evidence="7" key="2">
    <citation type="submission" date="2025-08" db="UniProtKB">
        <authorList>
            <consortium name="Ensembl"/>
        </authorList>
    </citation>
    <scope>IDENTIFICATION</scope>
</reference>
<sequence>MGAGPGSNGPAPLRGLPRWREELGRAHQREGVTTCGQPSSCRAAAGASSLQIESPWPSPTSELPCPLQMEPPCPLCADLSVLETPRSFQFQRSRDHPKDSQLELGSPGLPAKERKRLGPEESCQPAVCHLPGSRCGWKDEPAVSCDCHQLRHRPRGNPLPADRRRNCNSQQTPGHNVLYARAYREGAVRLPPAGPPEELYSLRLSLWASEELRRGRRDQRQAMAFLARALGRLLGPAALLGGRWLQPRAWLGLPDAWGLPAMQQTRGKARGNEYQPSNIKRKHKHGWIRRLSTPSGVQVILRRMHKGRKSLSH</sequence>
<evidence type="ECO:0000313" key="8">
    <source>
        <dbReference type="Proteomes" id="UP000694387"/>
    </source>
</evidence>
<dbReference type="PANTHER" id="PTHR14503">
    <property type="entry name" value="MITOCHONDRIAL RIBOSOMAL PROTEIN 34 FAMILY MEMBER"/>
    <property type="match status" value="1"/>
</dbReference>
<dbReference type="InterPro" id="IPR000271">
    <property type="entry name" value="Ribosomal_bL34"/>
</dbReference>
<evidence type="ECO:0000256" key="3">
    <source>
        <dbReference type="ARBA" id="ARBA00023274"/>
    </source>
</evidence>
<evidence type="ECO:0000256" key="4">
    <source>
        <dbReference type="ARBA" id="ARBA00035274"/>
    </source>
</evidence>
<feature type="region of interest" description="Disordered" evidence="6">
    <location>
        <begin position="89"/>
        <end position="118"/>
    </location>
</feature>
<dbReference type="PANTHER" id="PTHR14503:SF4">
    <property type="entry name" value="LARGE RIBOSOMAL SUBUNIT PROTEIN BL34M"/>
    <property type="match status" value="1"/>
</dbReference>
<dbReference type="AlphaFoldDB" id="A0A9L0JAC4"/>
<evidence type="ECO:0000256" key="6">
    <source>
        <dbReference type="SAM" id="MobiDB-lite"/>
    </source>
</evidence>
<dbReference type="GO" id="GO:0005762">
    <property type="term" value="C:mitochondrial large ribosomal subunit"/>
    <property type="evidence" value="ECO:0007669"/>
    <property type="project" value="TreeGrafter"/>
</dbReference>
<keyword evidence="3" id="KW-0687">Ribonucleoprotein</keyword>
<evidence type="ECO:0000256" key="1">
    <source>
        <dbReference type="ARBA" id="ARBA00010111"/>
    </source>
</evidence>
<protein>
    <recommendedName>
        <fullName evidence="4">Large ribosomal subunit protein bL34m</fullName>
    </recommendedName>
    <alternativeName>
        <fullName evidence="5">39S ribosomal protein L34, mitochondrial</fullName>
    </alternativeName>
</protein>
<accession>A0A9L0JAC4</accession>
<feature type="region of interest" description="Disordered" evidence="6">
    <location>
        <begin position="1"/>
        <end position="41"/>
    </location>
</feature>
<evidence type="ECO:0000256" key="5">
    <source>
        <dbReference type="ARBA" id="ARBA00035434"/>
    </source>
</evidence>
<keyword evidence="8" id="KW-1185">Reference proteome</keyword>
<dbReference type="Proteomes" id="UP000694387">
    <property type="component" value="Chromosome 1"/>
</dbReference>
<organism evidence="7 8">
    <name type="scientific">Equus asinus</name>
    <name type="common">Donkey</name>
    <name type="synonym">Equus africanus asinus</name>
    <dbReference type="NCBI Taxonomy" id="9793"/>
    <lineage>
        <taxon>Eukaryota</taxon>
        <taxon>Metazoa</taxon>
        <taxon>Chordata</taxon>
        <taxon>Craniata</taxon>
        <taxon>Vertebrata</taxon>
        <taxon>Euteleostomi</taxon>
        <taxon>Mammalia</taxon>
        <taxon>Eutheria</taxon>
        <taxon>Laurasiatheria</taxon>
        <taxon>Perissodactyla</taxon>
        <taxon>Equidae</taxon>
        <taxon>Equus</taxon>
    </lineage>
</organism>
<dbReference type="NCBIfam" id="TIGR01030">
    <property type="entry name" value="rpmH_bact"/>
    <property type="match status" value="1"/>
</dbReference>
<dbReference type="Gene3D" id="1.10.287.3980">
    <property type="match status" value="1"/>
</dbReference>